<dbReference type="EMBL" id="JASJQH010000522">
    <property type="protein sequence ID" value="KAK9763977.1"/>
    <property type="molecule type" value="Genomic_DNA"/>
</dbReference>
<evidence type="ECO:0000256" key="2">
    <source>
        <dbReference type="ARBA" id="ARBA00022448"/>
    </source>
</evidence>
<dbReference type="SUPFAM" id="SSF103473">
    <property type="entry name" value="MFS general substrate transporter"/>
    <property type="match status" value="1"/>
</dbReference>
<feature type="transmembrane region" description="Helical" evidence="6">
    <location>
        <begin position="342"/>
        <end position="361"/>
    </location>
</feature>
<keyword evidence="5 6" id="KW-0472">Membrane</keyword>
<comment type="subcellular location">
    <subcellularLocation>
        <location evidence="1">Endomembrane system</location>
        <topology evidence="1">Multi-pass membrane protein</topology>
    </subcellularLocation>
</comment>
<evidence type="ECO:0000313" key="9">
    <source>
        <dbReference type="Proteomes" id="UP001479436"/>
    </source>
</evidence>
<dbReference type="Pfam" id="PF07690">
    <property type="entry name" value="MFS_1"/>
    <property type="match status" value="1"/>
</dbReference>
<feature type="domain" description="Major facilitator superfamily (MFS) profile" evidence="7">
    <location>
        <begin position="37"/>
        <end position="527"/>
    </location>
</feature>
<evidence type="ECO:0000256" key="6">
    <source>
        <dbReference type="SAM" id="Phobius"/>
    </source>
</evidence>
<evidence type="ECO:0000256" key="1">
    <source>
        <dbReference type="ARBA" id="ARBA00004127"/>
    </source>
</evidence>
<feature type="transmembrane region" description="Helical" evidence="6">
    <location>
        <begin position="368"/>
        <end position="387"/>
    </location>
</feature>
<keyword evidence="4 6" id="KW-1133">Transmembrane helix</keyword>
<evidence type="ECO:0000256" key="3">
    <source>
        <dbReference type="ARBA" id="ARBA00022692"/>
    </source>
</evidence>
<evidence type="ECO:0000259" key="7">
    <source>
        <dbReference type="PROSITE" id="PS50850"/>
    </source>
</evidence>
<proteinExistence type="predicted"/>
<protein>
    <recommendedName>
        <fullName evidence="7">Major facilitator superfamily (MFS) profile domain-containing protein</fullName>
    </recommendedName>
</protein>
<evidence type="ECO:0000256" key="5">
    <source>
        <dbReference type="ARBA" id="ARBA00023136"/>
    </source>
</evidence>
<dbReference type="InterPro" id="IPR011701">
    <property type="entry name" value="MFS"/>
</dbReference>
<evidence type="ECO:0000256" key="4">
    <source>
        <dbReference type="ARBA" id="ARBA00022989"/>
    </source>
</evidence>
<keyword evidence="9" id="KW-1185">Reference proteome</keyword>
<evidence type="ECO:0000313" key="8">
    <source>
        <dbReference type="EMBL" id="KAK9763977.1"/>
    </source>
</evidence>
<keyword evidence="2" id="KW-0813">Transport</keyword>
<feature type="transmembrane region" description="Helical" evidence="6">
    <location>
        <begin position="170"/>
        <end position="188"/>
    </location>
</feature>
<feature type="transmembrane region" description="Helical" evidence="6">
    <location>
        <begin position="393"/>
        <end position="417"/>
    </location>
</feature>
<feature type="transmembrane region" description="Helical" evidence="6">
    <location>
        <begin position="504"/>
        <end position="522"/>
    </location>
</feature>
<feature type="transmembrane region" description="Helical" evidence="6">
    <location>
        <begin position="232"/>
        <end position="252"/>
    </location>
</feature>
<feature type="transmembrane region" description="Helical" evidence="6">
    <location>
        <begin position="302"/>
        <end position="322"/>
    </location>
</feature>
<dbReference type="Gene3D" id="1.20.1250.20">
    <property type="entry name" value="MFS general substrate transporter like domains"/>
    <property type="match status" value="2"/>
</dbReference>
<accession>A0ABR2WR37</accession>
<gene>
    <name evidence="8" type="ORF">K7432_008917</name>
</gene>
<organism evidence="8 9">
    <name type="scientific">Basidiobolus ranarum</name>
    <dbReference type="NCBI Taxonomy" id="34480"/>
    <lineage>
        <taxon>Eukaryota</taxon>
        <taxon>Fungi</taxon>
        <taxon>Fungi incertae sedis</taxon>
        <taxon>Zoopagomycota</taxon>
        <taxon>Entomophthoromycotina</taxon>
        <taxon>Basidiobolomycetes</taxon>
        <taxon>Basidiobolales</taxon>
        <taxon>Basidiobolaceae</taxon>
        <taxon>Basidiobolus</taxon>
    </lineage>
</organism>
<feature type="transmembrane region" description="Helical" evidence="6">
    <location>
        <begin position="76"/>
        <end position="95"/>
    </location>
</feature>
<feature type="transmembrane region" description="Helical" evidence="6">
    <location>
        <begin position="107"/>
        <end position="127"/>
    </location>
</feature>
<feature type="transmembrane region" description="Helical" evidence="6">
    <location>
        <begin position="429"/>
        <end position="452"/>
    </location>
</feature>
<dbReference type="PROSITE" id="PS50850">
    <property type="entry name" value="MFS"/>
    <property type="match status" value="1"/>
</dbReference>
<reference evidence="8 9" key="1">
    <citation type="submission" date="2023-04" db="EMBL/GenBank/DDBJ databases">
        <title>Genome of Basidiobolus ranarum AG-B5.</title>
        <authorList>
            <person name="Stajich J.E."/>
            <person name="Carter-House D."/>
            <person name="Gryganskyi A."/>
        </authorList>
    </citation>
    <scope>NUCLEOTIDE SEQUENCE [LARGE SCALE GENOMIC DNA]</scope>
    <source>
        <strain evidence="8 9">AG-B5</strain>
    </source>
</reference>
<sequence length="560" mass="61008">MSEINLGEKKASISNAEVVHSELRNQEGVKTNQSFGNFLVGYLGLCSADLMTGYMMYSEGTLQRSYIEEFQALSGLALMSSFTSVIHAVTPPIVANSGDIFGYKQTYLMSLFIFILGCALSGLSVNWNMFIAAACIRSLGQQGLSISGSIVISTALPLRKRGLWSSVQNVIYILTALTAPLVAATFTTRGKWRHVFYIWLSLSVLVFPLILKMKLPQKTAADWHAKVRQIDYIGFILIIAGTTLITLSANWGGTKYPWNSVTIIACLVCGVLFFAAFVVYVTKLVKLERPVIQLRLFKKSPMNWAIAANIFQSAGVFGWMLYLNLYAKAVNNVSDREYGYIGTPYVVASTFAGITEGLILTKYGLVKPFLLVSPLITITGISLTFAFTETSKALVFISTGVVGLGVGMQYLSLVLSTQSCHPIEDIAQVVMLLGFLAGIFGSFFSSVTGAVFNATFASKLKFYLPPDTPDAIFTAAKTGASLVGMNPQYIAGIKDAWSGTIRVLAWYAIGMMLLTYICSLSIKPYKLTENIGDEPVKCKSKGIRGFLGLETPANHNTTKE</sequence>
<name>A0ABR2WR37_9FUNG</name>
<comment type="caution">
    <text evidence="8">The sequence shown here is derived from an EMBL/GenBank/DDBJ whole genome shotgun (WGS) entry which is preliminary data.</text>
</comment>
<feature type="transmembrane region" description="Helical" evidence="6">
    <location>
        <begin position="194"/>
        <end position="211"/>
    </location>
</feature>
<feature type="transmembrane region" description="Helical" evidence="6">
    <location>
        <begin position="258"/>
        <end position="281"/>
    </location>
</feature>
<dbReference type="Proteomes" id="UP001479436">
    <property type="component" value="Unassembled WGS sequence"/>
</dbReference>
<dbReference type="InterPro" id="IPR020846">
    <property type="entry name" value="MFS_dom"/>
</dbReference>
<dbReference type="PANTHER" id="PTHR23501:SF191">
    <property type="entry name" value="VACUOLAR BASIC AMINO ACID TRANSPORTER 4"/>
    <property type="match status" value="1"/>
</dbReference>
<dbReference type="InterPro" id="IPR036259">
    <property type="entry name" value="MFS_trans_sf"/>
</dbReference>
<keyword evidence="3 6" id="KW-0812">Transmembrane</keyword>
<dbReference type="PANTHER" id="PTHR23501">
    <property type="entry name" value="MAJOR FACILITATOR SUPERFAMILY"/>
    <property type="match status" value="1"/>
</dbReference>